<dbReference type="Proteomes" id="UP000002748">
    <property type="component" value="Unassembled WGS sequence"/>
</dbReference>
<evidence type="ECO:0000313" key="6">
    <source>
        <dbReference type="EMBL" id="EJT49701.1"/>
    </source>
</evidence>
<dbReference type="RefSeq" id="XP_014180949.1">
    <property type="nucleotide sequence ID" value="XM_014325474.1"/>
</dbReference>
<accession>J5T897</accession>
<dbReference type="GO" id="GO:0006351">
    <property type="term" value="P:DNA-templated transcription"/>
    <property type="evidence" value="ECO:0007669"/>
    <property type="project" value="InterPro"/>
</dbReference>
<dbReference type="InterPro" id="IPR007219">
    <property type="entry name" value="XnlR_reg_dom"/>
</dbReference>
<organism evidence="6 7">
    <name type="scientific">Trichosporon asahii var. asahii (strain ATCC 90039 / CBS 2479 / JCM 2466 / KCTC 7840 / NBRC 103889/ NCYC 2677 / UAMH 7654)</name>
    <name type="common">Yeast</name>
    <dbReference type="NCBI Taxonomy" id="1186058"/>
    <lineage>
        <taxon>Eukaryota</taxon>
        <taxon>Fungi</taxon>
        <taxon>Dikarya</taxon>
        <taxon>Basidiomycota</taxon>
        <taxon>Agaricomycotina</taxon>
        <taxon>Tremellomycetes</taxon>
        <taxon>Trichosporonales</taxon>
        <taxon>Trichosporonaceae</taxon>
        <taxon>Trichosporon</taxon>
    </lineage>
</organism>
<dbReference type="CDD" id="cd00067">
    <property type="entry name" value="GAL4"/>
    <property type="match status" value="1"/>
</dbReference>
<dbReference type="GO" id="GO:0008270">
    <property type="term" value="F:zinc ion binding"/>
    <property type="evidence" value="ECO:0007669"/>
    <property type="project" value="InterPro"/>
</dbReference>
<keyword evidence="2" id="KW-0539">Nucleus</keyword>
<dbReference type="InterPro" id="IPR050613">
    <property type="entry name" value="Sec_Metabolite_Reg"/>
</dbReference>
<evidence type="ECO:0000259" key="5">
    <source>
        <dbReference type="Pfam" id="PF04082"/>
    </source>
</evidence>
<dbReference type="PANTHER" id="PTHR31001">
    <property type="entry name" value="UNCHARACTERIZED TRANSCRIPTIONAL REGULATORY PROTEIN"/>
    <property type="match status" value="1"/>
</dbReference>
<comment type="subcellular location">
    <subcellularLocation>
        <location evidence="1">Nucleus</location>
    </subcellularLocation>
</comment>
<dbReference type="GeneID" id="25984713"/>
<dbReference type="KEGG" id="tasa:A1Q1_01199"/>
<comment type="caution">
    <text evidence="6">The sequence shown here is derived from an EMBL/GenBank/DDBJ whole genome shotgun (WGS) entry which is preliminary data.</text>
</comment>
<sequence length="653" mass="72596">MPKKIGRPSVSCAECKRSKLRCERDRDKKDWPCKHLCPEGIVAARTSVRELREEIASLKRQLALAQSSPAGTKPMPPPTSCSPQDVAEGTVTVGQLSISHGGRSRFYPPTAAAHVLPDEGDEESKPSAAAGAGTTFPFFLQDRAAFLAEARAALPTYEEMQTLLEVYWEATCWRFIPVSRSYLDVVLLDVYGHSRQTLHRNDAAQLALVFAVSAVGSLFDERESPYSEKAHTFNRLSLACLGAADFLTNTSVASLATLHLHYSFTLNAGSRRTEELYAVVGLALRLAILAGFHRDGAWWKLPEREVNARRRVWWELLTLERINPHQFDTLRPSDEPNSSYLCWRWEWDDILHRLLTEYINSEDDSRLKLGDRAVREFWHRLPKALKFPGVTVYSDMDAVPLSSRRSEIPSEPATDRALLEQIRLSLHHNTGMLHLHRAGFSQALKDSPDEPLESPQVASVLVVINEACVNVIDIAAYVLEKVPKVSRHSVVVLDLYSSLVPLAAFVCRSPHSRLANECHHHLMRGVTLLEATTTKTPCDWYRVLCSRGQKLAAQATNRLMARWNGPNGSSSADGSTGPVENDEVDAMLGRTNRLHEAAPPVTIPTPAIEGDIAPDFDMWLSAFWPSVENVAPPTATALDGTEFSQLFVPMNGF</sequence>
<name>J5T897_TRIAS</name>
<proteinExistence type="predicted"/>
<evidence type="ECO:0000256" key="1">
    <source>
        <dbReference type="ARBA" id="ARBA00004123"/>
    </source>
</evidence>
<keyword evidence="3" id="KW-0175">Coiled coil</keyword>
<evidence type="ECO:0000313" key="7">
    <source>
        <dbReference type="Proteomes" id="UP000002748"/>
    </source>
</evidence>
<dbReference type="GO" id="GO:0000981">
    <property type="term" value="F:DNA-binding transcription factor activity, RNA polymerase II-specific"/>
    <property type="evidence" value="ECO:0007669"/>
    <property type="project" value="InterPro"/>
</dbReference>
<dbReference type="EMBL" id="ALBS01000161">
    <property type="protein sequence ID" value="EJT49701.1"/>
    <property type="molecule type" value="Genomic_DNA"/>
</dbReference>
<dbReference type="OrthoDB" id="424974at2759"/>
<reference evidence="6 7" key="1">
    <citation type="journal article" date="2012" name="Eukaryot. Cell">
        <title>Draft genome sequence of CBS 2479, the standard type strain of Trichosporon asahii.</title>
        <authorList>
            <person name="Yang R.Y."/>
            <person name="Li H.T."/>
            <person name="Zhu H."/>
            <person name="Zhou G.P."/>
            <person name="Wang M."/>
            <person name="Wang L."/>
        </authorList>
    </citation>
    <scope>NUCLEOTIDE SEQUENCE [LARGE SCALE GENOMIC DNA]</scope>
    <source>
        <strain evidence="7">ATCC 90039 / CBS 2479 / JCM 2466 / KCTC 7840 / NCYC 2677 / UAMH 7654</strain>
    </source>
</reference>
<dbReference type="HOGENOM" id="CLU_419895_0_0_1"/>
<dbReference type="VEuPathDB" id="FungiDB:A1Q1_01199"/>
<protein>
    <recommendedName>
        <fullName evidence="5">Xylanolytic transcriptional activator regulatory domain-containing protein</fullName>
    </recommendedName>
</protein>
<evidence type="ECO:0000256" key="3">
    <source>
        <dbReference type="SAM" id="Coils"/>
    </source>
</evidence>
<feature type="domain" description="Xylanolytic transcriptional activator regulatory" evidence="5">
    <location>
        <begin position="194"/>
        <end position="322"/>
    </location>
</feature>
<evidence type="ECO:0000256" key="4">
    <source>
        <dbReference type="SAM" id="MobiDB-lite"/>
    </source>
</evidence>
<feature type="coiled-coil region" evidence="3">
    <location>
        <begin position="41"/>
        <end position="68"/>
    </location>
</feature>
<dbReference type="CDD" id="cd12148">
    <property type="entry name" value="fungal_TF_MHR"/>
    <property type="match status" value="1"/>
</dbReference>
<evidence type="ECO:0000256" key="2">
    <source>
        <dbReference type="ARBA" id="ARBA00023242"/>
    </source>
</evidence>
<dbReference type="InterPro" id="IPR001138">
    <property type="entry name" value="Zn2Cys6_DnaBD"/>
</dbReference>
<dbReference type="PANTHER" id="PTHR31001:SF56">
    <property type="entry name" value="ZN(2)-C6 FUNGAL-TYPE DOMAIN-CONTAINING PROTEIN"/>
    <property type="match status" value="1"/>
</dbReference>
<feature type="region of interest" description="Disordered" evidence="4">
    <location>
        <begin position="562"/>
        <end position="582"/>
    </location>
</feature>
<dbReference type="GO" id="GO:0003677">
    <property type="term" value="F:DNA binding"/>
    <property type="evidence" value="ECO:0007669"/>
    <property type="project" value="InterPro"/>
</dbReference>
<gene>
    <name evidence="6" type="ORF">A1Q1_01199</name>
</gene>
<dbReference type="GO" id="GO:0005634">
    <property type="term" value="C:nucleus"/>
    <property type="evidence" value="ECO:0007669"/>
    <property type="project" value="UniProtKB-SubCell"/>
</dbReference>
<dbReference type="AlphaFoldDB" id="J5T897"/>
<dbReference type="Pfam" id="PF04082">
    <property type="entry name" value="Fungal_trans"/>
    <property type="match status" value="1"/>
</dbReference>